<gene>
    <name evidence="4" type="ORF">AK812_SmicGene26921</name>
</gene>
<reference evidence="4 5" key="1">
    <citation type="submission" date="2016-02" db="EMBL/GenBank/DDBJ databases">
        <title>Genome analysis of coral dinoflagellate symbionts highlights evolutionary adaptations to a symbiotic lifestyle.</title>
        <authorList>
            <person name="Aranda M."/>
            <person name="Li Y."/>
            <person name="Liew Y.J."/>
            <person name="Baumgarten S."/>
            <person name="Simakov O."/>
            <person name="Wilson M."/>
            <person name="Piel J."/>
            <person name="Ashoor H."/>
            <person name="Bougouffa S."/>
            <person name="Bajic V.B."/>
            <person name="Ryu T."/>
            <person name="Ravasi T."/>
            <person name="Bayer T."/>
            <person name="Micklem G."/>
            <person name="Kim H."/>
            <person name="Bhak J."/>
            <person name="Lajeunesse T.C."/>
            <person name="Voolstra C.R."/>
        </authorList>
    </citation>
    <scope>NUCLEOTIDE SEQUENCE [LARGE SCALE GENOMIC DNA]</scope>
    <source>
        <strain evidence="4 5">CCMP2467</strain>
    </source>
</reference>
<comment type="caution">
    <text evidence="4">The sequence shown here is derived from an EMBL/GenBank/DDBJ whole genome shotgun (WGS) entry which is preliminary data.</text>
</comment>
<evidence type="ECO:0000313" key="4">
    <source>
        <dbReference type="EMBL" id="OLP91386.1"/>
    </source>
</evidence>
<evidence type="ECO:0000256" key="1">
    <source>
        <dbReference type="PROSITE-ProRule" id="PRU00047"/>
    </source>
</evidence>
<keyword evidence="2" id="KW-0175">Coiled coil</keyword>
<name>A0A1Q9D8B5_SYMMI</name>
<keyword evidence="1" id="KW-0862">Zinc</keyword>
<organism evidence="4 5">
    <name type="scientific">Symbiodinium microadriaticum</name>
    <name type="common">Dinoflagellate</name>
    <name type="synonym">Zooxanthella microadriatica</name>
    <dbReference type="NCBI Taxonomy" id="2951"/>
    <lineage>
        <taxon>Eukaryota</taxon>
        <taxon>Sar</taxon>
        <taxon>Alveolata</taxon>
        <taxon>Dinophyceae</taxon>
        <taxon>Suessiales</taxon>
        <taxon>Symbiodiniaceae</taxon>
        <taxon>Symbiodinium</taxon>
    </lineage>
</organism>
<evidence type="ECO:0000259" key="3">
    <source>
        <dbReference type="PROSITE" id="PS50158"/>
    </source>
</evidence>
<dbReference type="EMBL" id="LSRX01000667">
    <property type="protein sequence ID" value="OLP91386.1"/>
    <property type="molecule type" value="Genomic_DNA"/>
</dbReference>
<evidence type="ECO:0000256" key="2">
    <source>
        <dbReference type="SAM" id="Coils"/>
    </source>
</evidence>
<dbReference type="InterPro" id="IPR036875">
    <property type="entry name" value="Znf_CCHC_sf"/>
</dbReference>
<dbReference type="SUPFAM" id="SSF57756">
    <property type="entry name" value="Retrovirus zinc finger-like domains"/>
    <property type="match status" value="1"/>
</dbReference>
<keyword evidence="1" id="KW-0479">Metal-binding</keyword>
<proteinExistence type="predicted"/>
<dbReference type="GO" id="GO:0008270">
    <property type="term" value="F:zinc ion binding"/>
    <property type="evidence" value="ECO:0007669"/>
    <property type="project" value="UniProtKB-KW"/>
</dbReference>
<feature type="domain" description="CCHC-type" evidence="3">
    <location>
        <begin position="207"/>
        <end position="222"/>
    </location>
</feature>
<dbReference type="GO" id="GO:0003676">
    <property type="term" value="F:nucleic acid binding"/>
    <property type="evidence" value="ECO:0007669"/>
    <property type="project" value="InterPro"/>
</dbReference>
<dbReference type="PROSITE" id="PS50158">
    <property type="entry name" value="ZF_CCHC"/>
    <property type="match status" value="1"/>
</dbReference>
<dbReference type="Proteomes" id="UP000186817">
    <property type="component" value="Unassembled WGS sequence"/>
</dbReference>
<dbReference type="InterPro" id="IPR001878">
    <property type="entry name" value="Znf_CCHC"/>
</dbReference>
<dbReference type="OrthoDB" id="407521at2759"/>
<keyword evidence="1" id="KW-0863">Zinc-finger</keyword>
<protein>
    <recommendedName>
        <fullName evidence="3">CCHC-type domain-containing protein</fullName>
    </recommendedName>
</protein>
<dbReference type="AlphaFoldDB" id="A0A1Q9D8B5"/>
<sequence>MTSATAASGIVRNKDGVPSWDGNGSTYQEYEEVCLLWQESTEYHKRYLNGPKLAGELTGPAKRLILGKPAVWLSHPDGVQTLLEYLRSCLGRPQAGESMSDYVTRTARQLGLHGDTDQYYDRQRTMMMVTSKWMEIKAEDEAYDRSYWMEHGMNEEGLAAMDAAEEDIQEAMAAMQKFVKLSRKHYQNSGAARSQRGSAPDDSKMTCLKCGRIGHRAAHCPEKKDTTEPQHAPFVCFGDVDIAWANGSSMTTDEAISEAMAVIDGDGEMLLEAAGKPGHLQIHTLEEGKGPILLSVDTLRALDDRKLIPVTRSAPNEPCQVSSHIEELRPRCISELQEAQGIDPFAKTKTRTPLREQVTQLNRHKKTKAMLTEYVGTELDLMLNGNETMEQIE</sequence>
<accession>A0A1Q9D8B5</accession>
<feature type="coiled-coil region" evidence="2">
    <location>
        <begin position="154"/>
        <end position="181"/>
    </location>
</feature>
<dbReference type="SMART" id="SM00343">
    <property type="entry name" value="ZnF_C2HC"/>
    <property type="match status" value="1"/>
</dbReference>
<evidence type="ECO:0000313" key="5">
    <source>
        <dbReference type="Proteomes" id="UP000186817"/>
    </source>
</evidence>
<keyword evidence="5" id="KW-1185">Reference proteome</keyword>